<feature type="domain" description="Galactosyltransferase C-terminal" evidence="4">
    <location>
        <begin position="165"/>
        <end position="210"/>
    </location>
</feature>
<evidence type="ECO:0000256" key="2">
    <source>
        <dbReference type="SAM" id="MobiDB-lite"/>
    </source>
</evidence>
<evidence type="ECO:0000259" key="3">
    <source>
        <dbReference type="Pfam" id="PF00535"/>
    </source>
</evidence>
<dbReference type="InterPro" id="IPR027791">
    <property type="entry name" value="Galactosyl_T_C"/>
</dbReference>
<dbReference type="KEGG" id="kra:Krad_4447"/>
<reference evidence="6" key="1">
    <citation type="journal article" date="2008" name="PLoS ONE">
        <title>Survival in nuclear waste, extreme resistance, and potential applications gleaned from the genome sequence of Kineococcus radiotolerans SRS30216.</title>
        <authorList>
            <person name="Bagwell C.E."/>
            <person name="Bhat S."/>
            <person name="Hawkins G.M."/>
            <person name="Smith B.W."/>
            <person name="Biswas T."/>
            <person name="Hoover T.R."/>
            <person name="Saunders E."/>
            <person name="Han C.S."/>
            <person name="Tsodikov O.V."/>
            <person name="Shimkets L.J."/>
        </authorList>
    </citation>
    <scope>NUCLEOTIDE SEQUENCE [LARGE SCALE GENOMIC DNA]</scope>
    <source>
        <strain evidence="6">ATCC BAA-149 / DSM 14245 / SRS30216</strain>
    </source>
</reference>
<dbReference type="InterPro" id="IPR029044">
    <property type="entry name" value="Nucleotide-diphossugar_trans"/>
</dbReference>
<dbReference type="GO" id="GO:0016740">
    <property type="term" value="F:transferase activity"/>
    <property type="evidence" value="ECO:0007669"/>
    <property type="project" value="UniProtKB-KW"/>
</dbReference>
<dbReference type="SUPFAM" id="SSF53448">
    <property type="entry name" value="Nucleotide-diphospho-sugar transferases"/>
    <property type="match status" value="1"/>
</dbReference>
<evidence type="ECO:0000313" key="5">
    <source>
        <dbReference type="EMBL" id="ABS05906.1"/>
    </source>
</evidence>
<organism evidence="5 6">
    <name type="scientific">Kineococcus radiotolerans (strain ATCC BAA-149 / DSM 14245 / SRS30216)</name>
    <dbReference type="NCBI Taxonomy" id="266940"/>
    <lineage>
        <taxon>Bacteria</taxon>
        <taxon>Bacillati</taxon>
        <taxon>Actinomycetota</taxon>
        <taxon>Actinomycetes</taxon>
        <taxon>Kineosporiales</taxon>
        <taxon>Kineosporiaceae</taxon>
        <taxon>Kineococcus</taxon>
    </lineage>
</organism>
<dbReference type="AlphaFoldDB" id="A6WGG7"/>
<dbReference type="RefSeq" id="WP_012085787.1">
    <property type="nucleotide sequence ID" value="NC_009664.2"/>
</dbReference>
<dbReference type="InterPro" id="IPR050834">
    <property type="entry name" value="Glycosyltransf_2"/>
</dbReference>
<dbReference type="Proteomes" id="UP000001116">
    <property type="component" value="Chromosome"/>
</dbReference>
<evidence type="ECO:0000259" key="4">
    <source>
        <dbReference type="Pfam" id="PF02709"/>
    </source>
</evidence>
<name>A6WGG7_KINRD</name>
<dbReference type="CAZy" id="GT2">
    <property type="family name" value="Glycosyltransferase Family 2"/>
</dbReference>
<keyword evidence="1 5" id="KW-0808">Transferase</keyword>
<dbReference type="eggNOG" id="COG1216">
    <property type="taxonomic scope" value="Bacteria"/>
</dbReference>
<feature type="domain" description="Glycosyltransferase 2-like" evidence="3">
    <location>
        <begin position="6"/>
        <end position="117"/>
    </location>
</feature>
<keyword evidence="6" id="KW-1185">Reference proteome</keyword>
<dbReference type="InterPro" id="IPR001173">
    <property type="entry name" value="Glyco_trans_2-like"/>
</dbReference>
<feature type="region of interest" description="Disordered" evidence="2">
    <location>
        <begin position="371"/>
        <end position="419"/>
    </location>
</feature>
<sequence length="419" mass="44933">MSPLVSVVVPHYEDPHALDLVLTALELQDHPALEVVVADDGSATAPDPGPRPYPVRVVSQPDEGFRAAAARNLGAAAAGGEVLCFLDADTVPEPGYVSAVVRALAGADLVVGRRRHADLAALGPAGLVRWFRGEGPAPEEFEEPAWLREAYERTDDLRAAGDDAYRFVISAVLAVTRDLFDAVGGFEEAFTAYGGEDWEFAHRCWLAGAGFVHARDAVAWHDGPDFAGRTDEDAARRSRNGEGLTLARFVTDPAARGTGLVWEQPDVVVTLDDRGGDPADVVLSVRSLLRGTDAGVWLAEGPSPVEDPRVHVGPPPAGVLGRCRFRVELDAPLVLEGADLRELTDVAPVRVDGLLVRRTRDLARGVPREPAVFPGASAAPASGTDLQRVWGREDHRRRPRLQTSERTPFVVSERPIAAP</sequence>
<evidence type="ECO:0000256" key="1">
    <source>
        <dbReference type="ARBA" id="ARBA00022679"/>
    </source>
</evidence>
<dbReference type="PANTHER" id="PTHR43685">
    <property type="entry name" value="GLYCOSYLTRANSFERASE"/>
    <property type="match status" value="1"/>
</dbReference>
<dbReference type="PANTHER" id="PTHR43685:SF3">
    <property type="entry name" value="SLR2126 PROTEIN"/>
    <property type="match status" value="1"/>
</dbReference>
<protein>
    <submittedName>
        <fullName evidence="5">Glycosyl transferase family 2</fullName>
    </submittedName>
</protein>
<evidence type="ECO:0000313" key="6">
    <source>
        <dbReference type="Proteomes" id="UP000001116"/>
    </source>
</evidence>
<dbReference type="Gene3D" id="3.90.550.10">
    <property type="entry name" value="Spore Coat Polysaccharide Biosynthesis Protein SpsA, Chain A"/>
    <property type="match status" value="1"/>
</dbReference>
<dbReference type="HOGENOM" id="CLU_631368_0_0_11"/>
<accession>A6WGG7</accession>
<dbReference type="EMBL" id="CP000750">
    <property type="protein sequence ID" value="ABS05906.1"/>
    <property type="molecule type" value="Genomic_DNA"/>
</dbReference>
<dbReference type="Pfam" id="PF00535">
    <property type="entry name" value="Glycos_transf_2"/>
    <property type="match status" value="1"/>
</dbReference>
<dbReference type="STRING" id="266940.Krad_4447"/>
<proteinExistence type="predicted"/>
<dbReference type="Pfam" id="PF02709">
    <property type="entry name" value="Glyco_transf_7C"/>
    <property type="match status" value="1"/>
</dbReference>
<gene>
    <name evidence="5" type="ordered locus">Krad_4447</name>
</gene>